<gene>
    <name evidence="2" type="ORF">AZ78_4906</name>
</gene>
<feature type="compositionally biased region" description="Basic and acidic residues" evidence="1">
    <location>
        <begin position="78"/>
        <end position="136"/>
    </location>
</feature>
<organism evidence="2 3">
    <name type="scientific">Lysobacter capsici AZ78</name>
    <dbReference type="NCBI Taxonomy" id="1444315"/>
    <lineage>
        <taxon>Bacteria</taxon>
        <taxon>Pseudomonadati</taxon>
        <taxon>Pseudomonadota</taxon>
        <taxon>Gammaproteobacteria</taxon>
        <taxon>Lysobacterales</taxon>
        <taxon>Lysobacteraceae</taxon>
        <taxon>Lysobacter</taxon>
    </lineage>
</organism>
<feature type="region of interest" description="Disordered" evidence="1">
    <location>
        <begin position="77"/>
        <end position="159"/>
    </location>
</feature>
<sequence length="159" mass="18006">METLGVYSNVRITGSGDDPHAEGYDCELYRENGQVFGLFYSSQGMVGDTPRGRLQDVRYDPVKRTLFFRAKLTLGQEINRDTGPDGRPSRDLFEFDGTLDGKRLSGSLTHRDGYRPSEPGERETVTLKLDRERSAQAREFAPASRKTWQAEDLPMGPQW</sequence>
<name>A0A108U451_9GAMM</name>
<keyword evidence="3" id="KW-1185">Reference proteome</keyword>
<dbReference type="Proteomes" id="UP000023435">
    <property type="component" value="Unassembled WGS sequence"/>
</dbReference>
<comment type="caution">
    <text evidence="2">The sequence shown here is derived from an EMBL/GenBank/DDBJ whole genome shotgun (WGS) entry which is preliminary data.</text>
</comment>
<evidence type="ECO:0000313" key="3">
    <source>
        <dbReference type="Proteomes" id="UP000023435"/>
    </source>
</evidence>
<reference evidence="2 3" key="1">
    <citation type="journal article" date="2014" name="Genome Announc.">
        <title>Draft Genome Sequence of Lysobacter capsici AZ78, a Bacterium Antagonistic to Plant-Pathogenic Oomycetes.</title>
        <authorList>
            <person name="Puopolo G."/>
            <person name="Sonego P."/>
            <person name="Engelen K."/>
            <person name="Pertot I."/>
        </authorList>
    </citation>
    <scope>NUCLEOTIDE SEQUENCE [LARGE SCALE GENOMIC DNA]</scope>
    <source>
        <strain evidence="2 3">AZ78</strain>
    </source>
</reference>
<evidence type="ECO:0000256" key="1">
    <source>
        <dbReference type="SAM" id="MobiDB-lite"/>
    </source>
</evidence>
<dbReference type="AlphaFoldDB" id="A0A108U451"/>
<evidence type="ECO:0000313" key="2">
    <source>
        <dbReference type="EMBL" id="KWS02239.1"/>
    </source>
</evidence>
<proteinExistence type="predicted"/>
<accession>A0A108U451</accession>
<protein>
    <submittedName>
        <fullName evidence="2">Uncharacterized protein</fullName>
    </submittedName>
</protein>
<dbReference type="EMBL" id="JAJA02000002">
    <property type="protein sequence ID" value="KWS02239.1"/>
    <property type="molecule type" value="Genomic_DNA"/>
</dbReference>